<dbReference type="InterPro" id="IPR050747">
    <property type="entry name" value="Mitochondrial_chaperone_BCS1"/>
</dbReference>
<dbReference type="AlphaFoldDB" id="A0A8H3M0G2"/>
<dbReference type="PANTHER" id="PTHR23070">
    <property type="entry name" value="BCS1 AAA-TYPE ATPASE"/>
    <property type="match status" value="1"/>
</dbReference>
<dbReference type="Proteomes" id="UP000615446">
    <property type="component" value="Unassembled WGS sequence"/>
</dbReference>
<dbReference type="InterPro" id="IPR027417">
    <property type="entry name" value="P-loop_NTPase"/>
</dbReference>
<sequence>MNNHEIDITYKDVNFKIKYKIPENSNNTSIKNNGPCNYNVQYKPFDNEKPSIYLSMQESNICVKDVTTLLNDITLEYLEFIKNYNGYYKYENNQAHWMQIHKLTSCRELDSIALKEKDEKLLQKEIETFINNKLFYEKIVLEDIDAQSNILQKRSANINYEVRKSIVANREIEKLNSKNCFVSLSAILECLDGHILSEGNIIIMTANHINHLDPACIRPGQMDVHIELEYCTHYQLNKLYKLIINESGIPEKILKTFSENTLPPCEVMTLFSLYHKDNPKTVINKLIELKSKYKIIDNNINFNNRIYKKRKYVHK</sequence>
<reference evidence="1" key="1">
    <citation type="submission" date="2019-10" db="EMBL/GenBank/DDBJ databases">
        <title>Conservation and host-specific expression of non-tandemly repeated heterogenous ribosome RNA gene in arbuscular mycorrhizal fungi.</title>
        <authorList>
            <person name="Maeda T."/>
            <person name="Kobayashi Y."/>
            <person name="Nakagawa T."/>
            <person name="Ezawa T."/>
            <person name="Yamaguchi K."/>
            <person name="Bino T."/>
            <person name="Nishimoto Y."/>
            <person name="Shigenobu S."/>
            <person name="Kawaguchi M."/>
        </authorList>
    </citation>
    <scope>NUCLEOTIDE SEQUENCE</scope>
    <source>
        <strain evidence="1">HR1</strain>
    </source>
</reference>
<dbReference type="EMBL" id="BLAL01000236">
    <property type="protein sequence ID" value="GES94438.1"/>
    <property type="molecule type" value="Genomic_DNA"/>
</dbReference>
<protein>
    <submittedName>
        <fullName evidence="1">Mitochondrial chaperone BCS1</fullName>
    </submittedName>
</protein>
<organism evidence="1 2">
    <name type="scientific">Rhizophagus clarus</name>
    <dbReference type="NCBI Taxonomy" id="94130"/>
    <lineage>
        <taxon>Eukaryota</taxon>
        <taxon>Fungi</taxon>
        <taxon>Fungi incertae sedis</taxon>
        <taxon>Mucoromycota</taxon>
        <taxon>Glomeromycotina</taxon>
        <taxon>Glomeromycetes</taxon>
        <taxon>Glomerales</taxon>
        <taxon>Glomeraceae</taxon>
        <taxon>Rhizophagus</taxon>
    </lineage>
</organism>
<accession>A0A8H3M0G2</accession>
<comment type="caution">
    <text evidence="1">The sequence shown here is derived from an EMBL/GenBank/DDBJ whole genome shotgun (WGS) entry which is preliminary data.</text>
</comment>
<dbReference type="OrthoDB" id="10251412at2759"/>
<proteinExistence type="predicted"/>
<evidence type="ECO:0000313" key="2">
    <source>
        <dbReference type="Proteomes" id="UP000615446"/>
    </source>
</evidence>
<gene>
    <name evidence="1" type="ORF">RCL2_002116900</name>
</gene>
<name>A0A8H3M0G2_9GLOM</name>
<dbReference type="Gene3D" id="3.40.50.300">
    <property type="entry name" value="P-loop containing nucleotide triphosphate hydrolases"/>
    <property type="match status" value="1"/>
</dbReference>
<dbReference type="SUPFAM" id="SSF52540">
    <property type="entry name" value="P-loop containing nucleoside triphosphate hydrolases"/>
    <property type="match status" value="1"/>
</dbReference>
<evidence type="ECO:0000313" key="1">
    <source>
        <dbReference type="EMBL" id="GES94438.1"/>
    </source>
</evidence>